<dbReference type="Gene3D" id="3.55.50.30">
    <property type="match status" value="1"/>
</dbReference>
<keyword evidence="13" id="KW-0732">Signal</keyword>
<dbReference type="Pfam" id="PF07715">
    <property type="entry name" value="Plug"/>
    <property type="match status" value="1"/>
</dbReference>
<keyword evidence="6" id="KW-0408">Iron</keyword>
<dbReference type="PROSITE" id="PS52016">
    <property type="entry name" value="TONB_DEPENDENT_REC_3"/>
    <property type="match status" value="1"/>
</dbReference>
<proteinExistence type="inferred from homology"/>
<keyword evidence="16" id="KW-1185">Reference proteome</keyword>
<dbReference type="EMBL" id="JAVUPU010000007">
    <property type="protein sequence ID" value="MDT9600122.1"/>
    <property type="molecule type" value="Genomic_DNA"/>
</dbReference>
<evidence type="ECO:0000313" key="15">
    <source>
        <dbReference type="EMBL" id="MDT9600122.1"/>
    </source>
</evidence>
<feature type="signal peptide" evidence="13">
    <location>
        <begin position="1"/>
        <end position="24"/>
    </location>
</feature>
<dbReference type="InterPro" id="IPR039426">
    <property type="entry name" value="TonB-dep_rcpt-like"/>
</dbReference>
<accession>A0ABU3QA00</accession>
<evidence type="ECO:0000256" key="12">
    <source>
        <dbReference type="RuleBase" id="RU003357"/>
    </source>
</evidence>
<evidence type="ECO:0000256" key="10">
    <source>
        <dbReference type="ARBA" id="ARBA00023237"/>
    </source>
</evidence>
<feature type="domain" description="Secretin/TonB short N-terminal" evidence="14">
    <location>
        <begin position="49"/>
        <end position="100"/>
    </location>
</feature>
<comment type="subcellular location">
    <subcellularLocation>
        <location evidence="1 11">Cell outer membrane</location>
        <topology evidence="1 11">Multi-pass membrane protein</topology>
    </subcellularLocation>
</comment>
<dbReference type="CDD" id="cd01347">
    <property type="entry name" value="ligand_gated_channel"/>
    <property type="match status" value="1"/>
</dbReference>
<dbReference type="Proteomes" id="UP001259572">
    <property type="component" value="Unassembled WGS sequence"/>
</dbReference>
<feature type="chain" id="PRO_5045213633" evidence="13">
    <location>
        <begin position="25"/>
        <end position="826"/>
    </location>
</feature>
<dbReference type="InterPro" id="IPR011662">
    <property type="entry name" value="Secretin/TonB_short_N"/>
</dbReference>
<evidence type="ECO:0000256" key="9">
    <source>
        <dbReference type="ARBA" id="ARBA00023136"/>
    </source>
</evidence>
<dbReference type="SUPFAM" id="SSF56935">
    <property type="entry name" value="Porins"/>
    <property type="match status" value="1"/>
</dbReference>
<keyword evidence="10 11" id="KW-0998">Cell outer membrane</keyword>
<dbReference type="PANTHER" id="PTHR32552">
    <property type="entry name" value="FERRICHROME IRON RECEPTOR-RELATED"/>
    <property type="match status" value="1"/>
</dbReference>
<keyword evidence="15" id="KW-0675">Receptor</keyword>
<comment type="caution">
    <text evidence="15">The sequence shown here is derived from an EMBL/GenBank/DDBJ whole genome shotgun (WGS) entry which is preliminary data.</text>
</comment>
<evidence type="ECO:0000256" key="3">
    <source>
        <dbReference type="ARBA" id="ARBA00022452"/>
    </source>
</evidence>
<keyword evidence="3 11" id="KW-1134">Transmembrane beta strand</keyword>
<keyword evidence="4" id="KW-0410">Iron transport</keyword>
<dbReference type="PANTHER" id="PTHR32552:SF81">
    <property type="entry name" value="TONB-DEPENDENT OUTER MEMBRANE RECEPTOR"/>
    <property type="match status" value="1"/>
</dbReference>
<evidence type="ECO:0000256" key="7">
    <source>
        <dbReference type="ARBA" id="ARBA00023065"/>
    </source>
</evidence>
<sequence>MIRTLAAALLTGTCVVATATPAVAQSRTFDIPAGSLKNALGAYVRQSGRQLIFKGGEMGGVRSNGAHGAMSAEAALSAVLAGSGFVAKTDASGAVAIVRAASSISESFQGRGGVAVVEDEVADEEIVVTAQKKVENIQDVPASISVIGGRRLERIGATQLSDYAAYVPGLVVDGGGTPGQTRITLRGLSPITYTSMIGTYIDDTPLGSSAGWVQAPLFSLDLMPYDIERVEVLRGPQGTLYGANTMGGLLKYVTKSPDLNRFSGRAGAEVSTIGGTDEIGWGVRDGANVPIIPGKLAVSISVFNQYTPGYIDNGITGEKDENEVEQTGARLALLWQVTDALKIRLSAMGQNIDADGNAVVSLDPVTGEPLFGDLTGAHALDQPFRSKLRHYAATIDWDLGFADFTSATSYSNTKVHKEIDYTLLLGAYYPIISEILPEFSNGVIIPAGMGLYEVNTEVKKFTQEFRLASPGGKRLEWLIGAFYTDEDAIMFQNITAMDTLGVPVAAPFNPFGLARVPTKYREMAVFGNLTYNFSEAFDISFGGRFAKNKQDFTLISSGPLFVFSGVDGTTIANSKEDVFTYSVAPRWHISEDTMVYARVASGYRPGGPNTPILGIPPQVDSDRIVNYEIGLKSQFLDRRAMVDLALFRIDWKDIQTDAVLGVINYQTNGGRARSQGVEFNASFAPSRNVRLGMNTAYTDAKLIDPIPSIGAAAGDQLSYTPRWSGAVTADTDFPISGEWTGQAGGGLRYVGKRRVGFPGGGSLVELDAYAALDLYAGVSNDIWGVRLFVRNATDNRVYLTPATFPGQIEAAVLQPRTIGLALEAKF</sequence>
<organism evidence="15 16">
    <name type="scientific">Sphingosinicella rhizophila</name>
    <dbReference type="NCBI Taxonomy" id="3050082"/>
    <lineage>
        <taxon>Bacteria</taxon>
        <taxon>Pseudomonadati</taxon>
        <taxon>Pseudomonadota</taxon>
        <taxon>Alphaproteobacteria</taxon>
        <taxon>Sphingomonadales</taxon>
        <taxon>Sphingosinicellaceae</taxon>
        <taxon>Sphingosinicella</taxon>
    </lineage>
</organism>
<comment type="similarity">
    <text evidence="11 12">Belongs to the TonB-dependent receptor family.</text>
</comment>
<evidence type="ECO:0000256" key="13">
    <source>
        <dbReference type="SAM" id="SignalP"/>
    </source>
</evidence>
<dbReference type="Pfam" id="PF00593">
    <property type="entry name" value="TonB_dep_Rec_b-barrel"/>
    <property type="match status" value="1"/>
</dbReference>
<protein>
    <submittedName>
        <fullName evidence="15">TonB-dependent receptor</fullName>
    </submittedName>
</protein>
<keyword evidence="2 11" id="KW-0813">Transport</keyword>
<evidence type="ECO:0000256" key="11">
    <source>
        <dbReference type="PROSITE-ProRule" id="PRU01360"/>
    </source>
</evidence>
<evidence type="ECO:0000256" key="1">
    <source>
        <dbReference type="ARBA" id="ARBA00004571"/>
    </source>
</evidence>
<evidence type="ECO:0000259" key="14">
    <source>
        <dbReference type="SMART" id="SM00965"/>
    </source>
</evidence>
<evidence type="ECO:0000256" key="5">
    <source>
        <dbReference type="ARBA" id="ARBA00022692"/>
    </source>
</evidence>
<evidence type="ECO:0000313" key="16">
    <source>
        <dbReference type="Proteomes" id="UP001259572"/>
    </source>
</evidence>
<keyword evidence="8 12" id="KW-0798">TonB box</keyword>
<evidence type="ECO:0000256" key="6">
    <source>
        <dbReference type="ARBA" id="ARBA00023004"/>
    </source>
</evidence>
<gene>
    <name evidence="15" type="ORF">RQX22_14270</name>
</gene>
<evidence type="ECO:0000256" key="4">
    <source>
        <dbReference type="ARBA" id="ARBA00022496"/>
    </source>
</evidence>
<keyword evidence="7" id="KW-0406">Ion transport</keyword>
<dbReference type="SMART" id="SM00965">
    <property type="entry name" value="STN"/>
    <property type="match status" value="1"/>
</dbReference>
<keyword evidence="5 11" id="KW-0812">Transmembrane</keyword>
<evidence type="ECO:0000256" key="2">
    <source>
        <dbReference type="ARBA" id="ARBA00022448"/>
    </source>
</evidence>
<dbReference type="InterPro" id="IPR036942">
    <property type="entry name" value="Beta-barrel_TonB_sf"/>
</dbReference>
<dbReference type="RefSeq" id="WP_315727221.1">
    <property type="nucleotide sequence ID" value="NZ_JAVUPU010000007.1"/>
</dbReference>
<reference evidence="15 16" key="1">
    <citation type="submission" date="2023-05" db="EMBL/GenBank/DDBJ databases">
        <authorList>
            <person name="Guo Y."/>
        </authorList>
    </citation>
    <scope>NUCLEOTIDE SEQUENCE [LARGE SCALE GENOMIC DNA]</scope>
    <source>
        <strain evidence="15 16">GR2756</strain>
    </source>
</reference>
<name>A0ABU3QA00_9SPHN</name>
<dbReference type="InterPro" id="IPR000531">
    <property type="entry name" value="Beta-barrel_TonB"/>
</dbReference>
<dbReference type="InterPro" id="IPR012910">
    <property type="entry name" value="Plug_dom"/>
</dbReference>
<keyword evidence="9 11" id="KW-0472">Membrane</keyword>
<evidence type="ECO:0000256" key="8">
    <source>
        <dbReference type="ARBA" id="ARBA00023077"/>
    </source>
</evidence>
<dbReference type="Gene3D" id="2.40.170.20">
    <property type="entry name" value="TonB-dependent receptor, beta-barrel domain"/>
    <property type="match status" value="1"/>
</dbReference>